<feature type="region of interest" description="Disordered" evidence="1">
    <location>
        <begin position="619"/>
        <end position="672"/>
    </location>
</feature>
<feature type="transmembrane region" description="Helical" evidence="2">
    <location>
        <begin position="682"/>
        <end position="704"/>
    </location>
</feature>
<keyword evidence="2" id="KW-0472">Membrane</keyword>
<accession>A0ABD0LYA8</accession>
<dbReference type="SUPFAM" id="SSF52540">
    <property type="entry name" value="P-loop containing nucleoside triphosphate hydrolases"/>
    <property type="match status" value="1"/>
</dbReference>
<evidence type="ECO:0000256" key="2">
    <source>
        <dbReference type="SAM" id="Phobius"/>
    </source>
</evidence>
<gene>
    <name evidence="3" type="ORF">BaRGS_00004342</name>
</gene>
<feature type="compositionally biased region" description="Acidic residues" evidence="1">
    <location>
        <begin position="632"/>
        <end position="653"/>
    </location>
</feature>
<keyword evidence="4" id="KW-1185">Reference proteome</keyword>
<keyword evidence="2" id="KW-1133">Transmembrane helix</keyword>
<evidence type="ECO:0000256" key="1">
    <source>
        <dbReference type="SAM" id="MobiDB-lite"/>
    </source>
</evidence>
<dbReference type="EMBL" id="JACVVK020000015">
    <property type="protein sequence ID" value="KAK7504476.1"/>
    <property type="molecule type" value="Genomic_DNA"/>
</dbReference>
<protein>
    <submittedName>
        <fullName evidence="3">Uncharacterized protein</fullName>
    </submittedName>
</protein>
<comment type="caution">
    <text evidence="3">The sequence shown here is derived from an EMBL/GenBank/DDBJ whole genome shotgun (WGS) entry which is preliminary data.</text>
</comment>
<sequence>MEDLTGLTEQELCSMYPDLLKRCYSLPLSHFNEWKLKANPSGRYFEQQDDESKKEDRSKQRGEEAQQRVLISLQNLGENGPENVRPMFIFSSVNFETVLRDSPHNQPPPKKRERGQTQQASREVKAKGEADILIVSKNSGLVLFEIKAVGDLKADNPEERDRDIITVLKEKVLKTLPDKENWGARLASKLGLSVPVTVVLALPNVERTDLYRLANKCPEIVQGLAPGVGTDGSVLLTRCLCQDELPPRHESQNPKQHQLPKLVEWWERFNSTLHTKHLMSDSKYMISVAAFVGPRSRITIWSPNDKRIRSLRRNVRTPGEAVHETGERYALYVLRPEQVTVYESARKRLYLSGPPGSGKTLLLIPTPNRSPVWVCSSYGTRKPSDVVNEISHHLKTNGIDAAHVSFLVDEVVDDKSRAVVNLLIKAFPESHVWCAGPWKKDKPRNIKDVSMLGNSLRCPPSIQRVLGDTERDCGEQQKEGSSEGLTFSDVLIVTAQISLDKTKFLKALRREGVSVRAVEAGSGKEELVAFPKDHAVATDISLVAGLERMVVVYVPEDLGLALHSRRARAIQKSSHPQPSSDAGFLAGLGKDNRASLWYILSRSLAHAVVIHFGEADVTDDANESTSENNDDKIDEGDDERDDSNDRDECDDGENSSYANSNRNATNEEIPNESRDSSYKMRLLFICVLIICIVVVILCPGYISVSDGRKG</sequence>
<organism evidence="3 4">
    <name type="scientific">Batillaria attramentaria</name>
    <dbReference type="NCBI Taxonomy" id="370345"/>
    <lineage>
        <taxon>Eukaryota</taxon>
        <taxon>Metazoa</taxon>
        <taxon>Spiralia</taxon>
        <taxon>Lophotrochozoa</taxon>
        <taxon>Mollusca</taxon>
        <taxon>Gastropoda</taxon>
        <taxon>Caenogastropoda</taxon>
        <taxon>Sorbeoconcha</taxon>
        <taxon>Cerithioidea</taxon>
        <taxon>Batillariidae</taxon>
        <taxon>Batillaria</taxon>
    </lineage>
</organism>
<feature type="region of interest" description="Disordered" evidence="1">
    <location>
        <begin position="99"/>
        <end position="123"/>
    </location>
</feature>
<keyword evidence="2" id="KW-0812">Transmembrane</keyword>
<name>A0ABD0LYA8_9CAEN</name>
<dbReference type="InterPro" id="IPR027417">
    <property type="entry name" value="P-loop_NTPase"/>
</dbReference>
<feature type="compositionally biased region" description="Basic and acidic residues" evidence="1">
    <location>
        <begin position="50"/>
        <end position="65"/>
    </location>
</feature>
<evidence type="ECO:0000313" key="3">
    <source>
        <dbReference type="EMBL" id="KAK7504476.1"/>
    </source>
</evidence>
<evidence type="ECO:0000313" key="4">
    <source>
        <dbReference type="Proteomes" id="UP001519460"/>
    </source>
</evidence>
<feature type="non-terminal residue" evidence="3">
    <location>
        <position position="710"/>
    </location>
</feature>
<reference evidence="3 4" key="1">
    <citation type="journal article" date="2023" name="Sci. Data">
        <title>Genome assembly of the Korean intertidal mud-creeper Batillaria attramentaria.</title>
        <authorList>
            <person name="Patra A.K."/>
            <person name="Ho P.T."/>
            <person name="Jun S."/>
            <person name="Lee S.J."/>
            <person name="Kim Y."/>
            <person name="Won Y.J."/>
        </authorList>
    </citation>
    <scope>NUCLEOTIDE SEQUENCE [LARGE SCALE GENOMIC DNA]</scope>
    <source>
        <strain evidence="3">Wonlab-2016</strain>
    </source>
</reference>
<proteinExistence type="predicted"/>
<dbReference type="AlphaFoldDB" id="A0ABD0LYA8"/>
<feature type="region of interest" description="Disordered" evidence="1">
    <location>
        <begin position="43"/>
        <end position="65"/>
    </location>
</feature>
<feature type="compositionally biased region" description="Polar residues" evidence="1">
    <location>
        <begin position="654"/>
        <end position="668"/>
    </location>
</feature>
<dbReference type="Proteomes" id="UP001519460">
    <property type="component" value="Unassembled WGS sequence"/>
</dbReference>